<dbReference type="GO" id="GO:0051123">
    <property type="term" value="P:RNA polymerase II preinitiation complex assembly"/>
    <property type="evidence" value="ECO:0007669"/>
    <property type="project" value="TreeGrafter"/>
</dbReference>
<feature type="region of interest" description="Disordered" evidence="6">
    <location>
        <begin position="383"/>
        <end position="480"/>
    </location>
</feature>
<feature type="domain" description="Transcription initiation factor TFIID subunit 12" evidence="7">
    <location>
        <begin position="487"/>
        <end position="554"/>
    </location>
</feature>
<dbReference type="SUPFAM" id="SSF47113">
    <property type="entry name" value="Histone-fold"/>
    <property type="match status" value="1"/>
</dbReference>
<sequence length="641" mass="70080">MAENAVSSPKPLQTPNPNGDPNTNTTTATPSTTANVTNNAMNLQNSSMNPQIPSPSALSQSPQISSPPLPQQIPPAVGLDYQQSKQSQPLVQQTSQNVNLSMSNYQLQQCLQRSPSMSRMNQIQQQQQPQSPQHMGVNVMRQQAGLYGQMNFGGSPVIQQQSNQQPQQPQQQQNQQQQQQQNNQISAAAAAANLSRSALIGQSGHLPVLSSAAAVQFNLQNQLLTSPRHKAALVQGSQFHPGNSAGQTLQGMQAMGMLGLSSQIRSNGALASYAQQRINQGQLRQQLSQQNALNSSQVQSLPRTSSLAYLNPQLSGLSQNGQPAMMQNSLSQQWLKQMPSISGPGSPSFRLQQQRQQQVLLQQQLASSSQLHQSSIALNPQQLSQIAQQQQSPMGHPQLHQQQQQPQQLSQQQLQQQPQQLQQLQQQQSQQQPPMHMQQQHSPRVHGPSGQKSLSLTGSQPDATASGTTTPGGSSSQGTEATNQLLGKRKIQDLVSQVDSQGKLDPEVEDLLLEIADDFIDSVTAFACSLAKHRKSSTLESKDLLLHLEKNWQLTIPGFEEQKHQNKLLSSDVHKKRLDLVRTLMESSQSEANTANRKEMISRQGLGNPVGTNHVIRPSLSSEQLISQSTGSQMLQQMTRF</sequence>
<gene>
    <name evidence="8" type="ORF">L484_002609</name>
</gene>
<dbReference type="GO" id="GO:0000124">
    <property type="term" value="C:SAGA complex"/>
    <property type="evidence" value="ECO:0007669"/>
    <property type="project" value="InterPro"/>
</dbReference>
<reference evidence="9" key="1">
    <citation type="submission" date="2013-01" db="EMBL/GenBank/DDBJ databases">
        <title>Draft Genome Sequence of a Mulberry Tree, Morus notabilis C.K. Schneid.</title>
        <authorList>
            <person name="He N."/>
            <person name="Zhao S."/>
        </authorList>
    </citation>
    <scope>NUCLEOTIDE SEQUENCE</scope>
</reference>
<dbReference type="eggNOG" id="KOG1142">
    <property type="taxonomic scope" value="Eukaryota"/>
</dbReference>
<feature type="compositionally biased region" description="Low complexity" evidence="6">
    <location>
        <begin position="50"/>
        <end position="64"/>
    </location>
</feature>
<evidence type="ECO:0000313" key="8">
    <source>
        <dbReference type="EMBL" id="EXC04958.1"/>
    </source>
</evidence>
<protein>
    <submittedName>
        <fullName evidence="8">Transcription initiation factor TFIID subunit 12</fullName>
    </submittedName>
</protein>
<dbReference type="AlphaFoldDB" id="W9RRR4"/>
<evidence type="ECO:0000313" key="9">
    <source>
        <dbReference type="Proteomes" id="UP000030645"/>
    </source>
</evidence>
<dbReference type="GO" id="GO:0046982">
    <property type="term" value="F:protein heterodimerization activity"/>
    <property type="evidence" value="ECO:0007669"/>
    <property type="project" value="InterPro"/>
</dbReference>
<dbReference type="GO" id="GO:0003743">
    <property type="term" value="F:translation initiation factor activity"/>
    <property type="evidence" value="ECO:0007669"/>
    <property type="project" value="UniProtKB-KW"/>
</dbReference>
<keyword evidence="8" id="KW-0396">Initiation factor</keyword>
<organism evidence="8 9">
    <name type="scientific">Morus notabilis</name>
    <dbReference type="NCBI Taxonomy" id="981085"/>
    <lineage>
        <taxon>Eukaryota</taxon>
        <taxon>Viridiplantae</taxon>
        <taxon>Streptophyta</taxon>
        <taxon>Embryophyta</taxon>
        <taxon>Tracheophyta</taxon>
        <taxon>Spermatophyta</taxon>
        <taxon>Magnoliopsida</taxon>
        <taxon>eudicotyledons</taxon>
        <taxon>Gunneridae</taxon>
        <taxon>Pentapetalae</taxon>
        <taxon>rosids</taxon>
        <taxon>fabids</taxon>
        <taxon>Rosales</taxon>
        <taxon>Moraceae</taxon>
        <taxon>Moreae</taxon>
        <taxon>Morus</taxon>
    </lineage>
</organism>
<keyword evidence="5" id="KW-0539">Nucleus</keyword>
<feature type="compositionally biased region" description="Low complexity" evidence="6">
    <location>
        <begin position="158"/>
        <end position="184"/>
    </location>
</feature>
<feature type="compositionally biased region" description="Low complexity" evidence="6">
    <location>
        <begin position="82"/>
        <end position="93"/>
    </location>
</feature>
<dbReference type="InterPro" id="IPR003228">
    <property type="entry name" value="TFIID_TAF12_dom"/>
</dbReference>
<evidence type="ECO:0000256" key="4">
    <source>
        <dbReference type="ARBA" id="ARBA00023163"/>
    </source>
</evidence>
<dbReference type="GO" id="GO:0005669">
    <property type="term" value="C:transcription factor TFIID complex"/>
    <property type="evidence" value="ECO:0007669"/>
    <property type="project" value="InterPro"/>
</dbReference>
<dbReference type="EMBL" id="KE345515">
    <property type="protein sequence ID" value="EXC04958.1"/>
    <property type="molecule type" value="Genomic_DNA"/>
</dbReference>
<accession>W9RRR4</accession>
<dbReference type="STRING" id="981085.W9RRR4"/>
<dbReference type="InterPro" id="IPR037794">
    <property type="entry name" value="TAF12"/>
</dbReference>
<dbReference type="Proteomes" id="UP000030645">
    <property type="component" value="Unassembled WGS sequence"/>
</dbReference>
<feature type="compositionally biased region" description="Low complexity" evidence="6">
    <location>
        <begin position="122"/>
        <end position="133"/>
    </location>
</feature>
<dbReference type="CDD" id="cd07981">
    <property type="entry name" value="HFD_TAF12"/>
    <property type="match status" value="1"/>
</dbReference>
<dbReference type="InterPro" id="IPR009072">
    <property type="entry name" value="Histone-fold"/>
</dbReference>
<feature type="region of interest" description="Disordered" evidence="6">
    <location>
        <begin position="1"/>
        <end position="93"/>
    </location>
</feature>
<keyword evidence="8" id="KW-0648">Protein biosynthesis</keyword>
<dbReference type="Pfam" id="PF03847">
    <property type="entry name" value="TFIID_20kDa"/>
    <property type="match status" value="1"/>
</dbReference>
<feature type="compositionally biased region" description="Polar residues" evidence="6">
    <location>
        <begin position="450"/>
        <end position="465"/>
    </location>
</feature>
<evidence type="ECO:0000256" key="2">
    <source>
        <dbReference type="ARBA" id="ARBA00007530"/>
    </source>
</evidence>
<feature type="compositionally biased region" description="Polar residues" evidence="6">
    <location>
        <begin position="1"/>
        <end position="13"/>
    </location>
</feature>
<keyword evidence="9" id="KW-1185">Reference proteome</keyword>
<evidence type="ECO:0000256" key="5">
    <source>
        <dbReference type="ARBA" id="ARBA00023242"/>
    </source>
</evidence>
<dbReference type="FunFam" id="1.10.20.10:FF:000011">
    <property type="entry name" value="Transcription initiation factor TFIID subunit 12"/>
    <property type="match status" value="1"/>
</dbReference>
<comment type="subcellular location">
    <subcellularLocation>
        <location evidence="1">Nucleus</location>
    </subcellularLocation>
</comment>
<dbReference type="PANTHER" id="PTHR12264">
    <property type="entry name" value="TRANSCRIPTION INITIATION FACTOR TFIID SUBUNIT 12"/>
    <property type="match status" value="1"/>
</dbReference>
<evidence type="ECO:0000256" key="1">
    <source>
        <dbReference type="ARBA" id="ARBA00004123"/>
    </source>
</evidence>
<comment type="similarity">
    <text evidence="2">Belongs to the TAF12 family.</text>
</comment>
<dbReference type="GO" id="GO:0017025">
    <property type="term" value="F:TBP-class protein binding"/>
    <property type="evidence" value="ECO:0007669"/>
    <property type="project" value="TreeGrafter"/>
</dbReference>
<evidence type="ECO:0000256" key="6">
    <source>
        <dbReference type="SAM" id="MobiDB-lite"/>
    </source>
</evidence>
<feature type="region of interest" description="Disordered" evidence="6">
    <location>
        <begin position="114"/>
        <end position="135"/>
    </location>
</feature>
<feature type="region of interest" description="Disordered" evidence="6">
    <location>
        <begin position="589"/>
        <end position="611"/>
    </location>
</feature>
<dbReference type="PANTHER" id="PTHR12264:SF26">
    <property type="entry name" value="TRANSCRIPTION INITIATION FACTOR TFIID SUBUNIT 12B"/>
    <property type="match status" value="1"/>
</dbReference>
<dbReference type="OrthoDB" id="1194514at2759"/>
<dbReference type="Gene3D" id="1.10.20.10">
    <property type="entry name" value="Histone, subunit A"/>
    <property type="match status" value="1"/>
</dbReference>
<feature type="region of interest" description="Disordered" evidence="6">
    <location>
        <begin position="150"/>
        <end position="184"/>
    </location>
</feature>
<keyword evidence="3" id="KW-0805">Transcription regulation</keyword>
<dbReference type="KEGG" id="mnt:21386177"/>
<name>W9RRR4_9ROSA</name>
<feature type="compositionally biased region" description="Low complexity" evidence="6">
    <location>
        <begin position="466"/>
        <end position="479"/>
    </location>
</feature>
<proteinExistence type="inferred from homology"/>
<feature type="compositionally biased region" description="Low complexity" evidence="6">
    <location>
        <begin position="383"/>
        <end position="440"/>
    </location>
</feature>
<keyword evidence="4" id="KW-0804">Transcription</keyword>
<evidence type="ECO:0000259" key="7">
    <source>
        <dbReference type="Pfam" id="PF03847"/>
    </source>
</evidence>
<feature type="compositionally biased region" description="Low complexity" evidence="6">
    <location>
        <begin position="15"/>
        <end position="40"/>
    </location>
</feature>
<dbReference type="GO" id="GO:0003677">
    <property type="term" value="F:DNA binding"/>
    <property type="evidence" value="ECO:0007669"/>
    <property type="project" value="TreeGrafter"/>
</dbReference>
<evidence type="ECO:0000256" key="3">
    <source>
        <dbReference type="ARBA" id="ARBA00023015"/>
    </source>
</evidence>